<dbReference type="GO" id="GO:0015293">
    <property type="term" value="F:symporter activity"/>
    <property type="evidence" value="ECO:0007669"/>
    <property type="project" value="UniProtKB-KW"/>
</dbReference>
<keyword evidence="4 9" id="KW-1133">Transmembrane helix</keyword>
<feature type="compositionally biased region" description="Polar residues" evidence="8">
    <location>
        <begin position="1"/>
        <end position="14"/>
    </location>
</feature>
<comment type="caution">
    <text evidence="10">The sequence shown here is derived from an EMBL/GenBank/DDBJ whole genome shotgun (WGS) entry which is preliminary data.</text>
</comment>
<feature type="transmembrane region" description="Helical" evidence="9">
    <location>
        <begin position="52"/>
        <end position="71"/>
    </location>
</feature>
<keyword evidence="3 7" id="KW-0812">Transmembrane</keyword>
<dbReference type="AlphaFoldDB" id="A0AAV4DJ07"/>
<dbReference type="InterPro" id="IPR000175">
    <property type="entry name" value="Na/ntran_symport"/>
</dbReference>
<dbReference type="GO" id="GO:0006865">
    <property type="term" value="P:amino acid transport"/>
    <property type="evidence" value="ECO:0007669"/>
    <property type="project" value="TreeGrafter"/>
</dbReference>
<dbReference type="EMBL" id="BLXT01007928">
    <property type="protein sequence ID" value="GFO43980.1"/>
    <property type="molecule type" value="Genomic_DNA"/>
</dbReference>
<evidence type="ECO:0000256" key="2">
    <source>
        <dbReference type="ARBA" id="ARBA00022448"/>
    </source>
</evidence>
<accession>A0AAV4DJ07</accession>
<keyword evidence="6" id="KW-0915">Sodium</keyword>
<dbReference type="Pfam" id="PF00209">
    <property type="entry name" value="SNF"/>
    <property type="match status" value="1"/>
</dbReference>
<evidence type="ECO:0000256" key="4">
    <source>
        <dbReference type="ARBA" id="ARBA00022989"/>
    </source>
</evidence>
<name>A0AAV4DJ07_9GAST</name>
<keyword evidence="5 9" id="KW-0472">Membrane</keyword>
<feature type="binding site" evidence="6">
    <location>
        <position position="63"/>
    </location>
    <ligand>
        <name>Na(+)</name>
        <dbReference type="ChEBI" id="CHEBI:29101"/>
        <label>1</label>
    </ligand>
</feature>
<dbReference type="PANTHER" id="PTHR11616:SF182">
    <property type="entry name" value="TRANSPORTER"/>
    <property type="match status" value="1"/>
</dbReference>
<evidence type="ECO:0000256" key="9">
    <source>
        <dbReference type="SAM" id="Phobius"/>
    </source>
</evidence>
<gene>
    <name evidence="10" type="ORF">PoB_007048500</name>
</gene>
<dbReference type="SUPFAM" id="SSF161070">
    <property type="entry name" value="SNF-like"/>
    <property type="match status" value="1"/>
</dbReference>
<proteinExistence type="inferred from homology"/>
<dbReference type="InterPro" id="IPR037272">
    <property type="entry name" value="SNS_sf"/>
</dbReference>
<feature type="transmembrane region" description="Helical" evidence="9">
    <location>
        <begin position="83"/>
        <end position="103"/>
    </location>
</feature>
<dbReference type="GO" id="GO:0046872">
    <property type="term" value="F:metal ion binding"/>
    <property type="evidence" value="ECO:0007669"/>
    <property type="project" value="UniProtKB-KW"/>
</dbReference>
<dbReference type="Proteomes" id="UP000735302">
    <property type="component" value="Unassembled WGS sequence"/>
</dbReference>
<evidence type="ECO:0000256" key="7">
    <source>
        <dbReference type="RuleBase" id="RU003732"/>
    </source>
</evidence>
<protein>
    <recommendedName>
        <fullName evidence="7">Transporter</fullName>
    </recommendedName>
</protein>
<dbReference type="GO" id="GO:0005886">
    <property type="term" value="C:plasma membrane"/>
    <property type="evidence" value="ECO:0007669"/>
    <property type="project" value="TreeGrafter"/>
</dbReference>
<feature type="region of interest" description="Disordered" evidence="8">
    <location>
        <begin position="1"/>
        <end position="33"/>
    </location>
</feature>
<evidence type="ECO:0000256" key="5">
    <source>
        <dbReference type="ARBA" id="ARBA00023136"/>
    </source>
</evidence>
<evidence type="ECO:0000256" key="8">
    <source>
        <dbReference type="SAM" id="MobiDB-lite"/>
    </source>
</evidence>
<dbReference type="GO" id="GO:0035725">
    <property type="term" value="P:sodium ion transmembrane transport"/>
    <property type="evidence" value="ECO:0007669"/>
    <property type="project" value="TreeGrafter"/>
</dbReference>
<organism evidence="10 11">
    <name type="scientific">Plakobranchus ocellatus</name>
    <dbReference type="NCBI Taxonomy" id="259542"/>
    <lineage>
        <taxon>Eukaryota</taxon>
        <taxon>Metazoa</taxon>
        <taxon>Spiralia</taxon>
        <taxon>Lophotrochozoa</taxon>
        <taxon>Mollusca</taxon>
        <taxon>Gastropoda</taxon>
        <taxon>Heterobranchia</taxon>
        <taxon>Euthyneura</taxon>
        <taxon>Panpulmonata</taxon>
        <taxon>Sacoglossa</taxon>
        <taxon>Placobranchoidea</taxon>
        <taxon>Plakobranchidae</taxon>
        <taxon>Plakobranchus</taxon>
    </lineage>
</organism>
<reference evidence="10 11" key="1">
    <citation type="journal article" date="2021" name="Elife">
        <title>Chloroplast acquisition without the gene transfer in kleptoplastic sea slugs, Plakobranchus ocellatus.</title>
        <authorList>
            <person name="Maeda T."/>
            <person name="Takahashi S."/>
            <person name="Yoshida T."/>
            <person name="Shimamura S."/>
            <person name="Takaki Y."/>
            <person name="Nagai Y."/>
            <person name="Toyoda A."/>
            <person name="Suzuki Y."/>
            <person name="Arimoto A."/>
            <person name="Ishii H."/>
            <person name="Satoh N."/>
            <person name="Nishiyama T."/>
            <person name="Hasebe M."/>
            <person name="Maruyama T."/>
            <person name="Minagawa J."/>
            <person name="Obokata J."/>
            <person name="Shigenobu S."/>
        </authorList>
    </citation>
    <scope>NUCLEOTIDE SEQUENCE [LARGE SCALE GENOMIC DNA]</scope>
</reference>
<evidence type="ECO:0000256" key="6">
    <source>
        <dbReference type="PIRSR" id="PIRSR600175-1"/>
    </source>
</evidence>
<evidence type="ECO:0000256" key="3">
    <source>
        <dbReference type="ARBA" id="ARBA00022692"/>
    </source>
</evidence>
<keyword evidence="7" id="KW-0769">Symport</keyword>
<keyword evidence="6" id="KW-0479">Metal-binding</keyword>
<keyword evidence="2 7" id="KW-0813">Transport</keyword>
<evidence type="ECO:0000313" key="11">
    <source>
        <dbReference type="Proteomes" id="UP000735302"/>
    </source>
</evidence>
<sequence>MDNGSVTGTCTGNQSRRRQDAEPTGVERSSERSVLIGGDEAGKQRLTWDSKFQYIFMLISFAVSFGTFWRFPYLTQKHGGGAFLIPYLVMMCVEGVPMLYLELAIGQHIRKSCVEVWDEIHPMLGGLGLSAVITSLSVGVLLNTLVMWIYFYLFHSFQSPLPWSNCPSYTTEANVTEPEPECELSSPASYFWYRKALNISPGVEESGGFPLEMLGCLFLAWSLLCLCVSKGVRSSGKVSFALSQFSARCKRGMDADISIGLTTDSDTLALT</sequence>
<keyword evidence="11" id="KW-1185">Reference proteome</keyword>
<dbReference type="PRINTS" id="PR00176">
    <property type="entry name" value="NANEUSMPORT"/>
</dbReference>
<comment type="subcellular location">
    <subcellularLocation>
        <location evidence="1">Membrane</location>
        <topology evidence="1">Multi-pass membrane protein</topology>
    </subcellularLocation>
</comment>
<evidence type="ECO:0000256" key="1">
    <source>
        <dbReference type="ARBA" id="ARBA00004141"/>
    </source>
</evidence>
<dbReference type="PROSITE" id="PS50267">
    <property type="entry name" value="NA_NEUROTRAN_SYMP_3"/>
    <property type="match status" value="1"/>
</dbReference>
<comment type="similarity">
    <text evidence="7">Belongs to the sodium:neurotransmitter symporter (SNF) (TC 2.A.22) family.</text>
</comment>
<dbReference type="PANTHER" id="PTHR11616">
    <property type="entry name" value="SODIUM/CHLORIDE DEPENDENT TRANSPORTER"/>
    <property type="match status" value="1"/>
</dbReference>
<feature type="binding site" evidence="6">
    <location>
        <position position="62"/>
    </location>
    <ligand>
        <name>Na(+)</name>
        <dbReference type="ChEBI" id="CHEBI:29101"/>
        <label>1</label>
    </ligand>
</feature>
<evidence type="ECO:0000313" key="10">
    <source>
        <dbReference type="EMBL" id="GFO43980.1"/>
    </source>
</evidence>
<feature type="transmembrane region" description="Helical" evidence="9">
    <location>
        <begin position="124"/>
        <end position="153"/>
    </location>
</feature>
<dbReference type="PROSITE" id="PS00610">
    <property type="entry name" value="NA_NEUROTRAN_SYMP_1"/>
    <property type="match status" value="1"/>
</dbReference>